<dbReference type="Proteomes" id="UP000192761">
    <property type="component" value="Unassembled WGS sequence"/>
</dbReference>
<dbReference type="AlphaFoldDB" id="A0A1W1XC24"/>
<dbReference type="STRING" id="1121001.SAMN02745857_01205"/>
<proteinExistence type="predicted"/>
<gene>
    <name evidence="2" type="ORF">SAMN02745857_01205</name>
</gene>
<keyword evidence="3" id="KW-1185">Reference proteome</keyword>
<dbReference type="Gene3D" id="1.25.40.10">
    <property type="entry name" value="Tetratricopeptide repeat domain"/>
    <property type="match status" value="1"/>
</dbReference>
<name>A0A1W1XC24_9NEIS</name>
<sequence>MSVSQPSKAQQLATHGVRALRDRLRTLAAAGDVHRVEMIYRLLEQGWWEAANPDEHPYVPLCREPALFDGAVVPRQERVAFLQAWVQAYPDSYHAHLMSGACAHIRARQFRGRGFAKEVSAVQWLAATVAAEHAVVHFCEAMRCNPRAAMVYLHMYELSARFTEPGWLVALFAGRSDPDARPEGTEEEWQEAVGTHLMPSGLMPLDDVPAALPPGLPLRAEHDAKDGRLYWVQQATRARPDWLEILTTYAFYRTPRWSGGSHEEIEQFAHGPLCAGLGEPARNAVRWVGAHDYFSAFHEWTLPPPGAESQLRRWQAEFQPWLTMPLPPAQRRSVLELWAHFHGYSLDQPAKAVEIYAQAFAQTPAQIAFESDSWNGHDFLYQCLLHRLAGPPELMRTLFEQAVANNDYAGLLGWAAVAYRFGMWGVAADPARAEVILAACAVRTAEELYGLQTDTLETLLWESGYHEQALYLARGLAERDCATSCACLYNLLREREPDEEPVLSAAVVPFYKPHPHRNQQEAMRWLQRGAELGAPNAEYSFAHQMTVQPAYDLRRPEHYERCKELFFSAARKGLGMGGVRGARVMIAHGGHDEQLDAVNKVLRPYALDDELDAYDRACAMYDLAKAYRDGSSVPQSQHVAKAWITRARELAPDDHWIIKLHAELHGGGSLLGSLRNALRHNRLAPEHYPPGMHD</sequence>
<dbReference type="OrthoDB" id="8976726at2"/>
<evidence type="ECO:0000259" key="1">
    <source>
        <dbReference type="Pfam" id="PF13226"/>
    </source>
</evidence>
<dbReference type="EMBL" id="FWXD01000005">
    <property type="protein sequence ID" value="SMC21419.1"/>
    <property type="molecule type" value="Genomic_DNA"/>
</dbReference>
<organism evidence="2 3">
    <name type="scientific">Andreprevotia lacus DSM 23236</name>
    <dbReference type="NCBI Taxonomy" id="1121001"/>
    <lineage>
        <taxon>Bacteria</taxon>
        <taxon>Pseudomonadati</taxon>
        <taxon>Pseudomonadota</taxon>
        <taxon>Betaproteobacteria</taxon>
        <taxon>Neisseriales</taxon>
        <taxon>Chitinibacteraceae</taxon>
        <taxon>Andreprevotia</taxon>
    </lineage>
</organism>
<dbReference type="Pfam" id="PF13226">
    <property type="entry name" value="DUF4034"/>
    <property type="match status" value="1"/>
</dbReference>
<dbReference type="RefSeq" id="WP_084089864.1">
    <property type="nucleotide sequence ID" value="NZ_FWXD01000005.1"/>
</dbReference>
<evidence type="ECO:0000313" key="2">
    <source>
        <dbReference type="EMBL" id="SMC21419.1"/>
    </source>
</evidence>
<feature type="domain" description="DUF4034" evidence="1">
    <location>
        <begin position="24"/>
        <end position="287"/>
    </location>
</feature>
<dbReference type="InterPro" id="IPR011990">
    <property type="entry name" value="TPR-like_helical_dom_sf"/>
</dbReference>
<protein>
    <submittedName>
        <fullName evidence="2">Sel1 repeat-containing protein</fullName>
    </submittedName>
</protein>
<dbReference type="InterPro" id="IPR025115">
    <property type="entry name" value="DUF4034"/>
</dbReference>
<reference evidence="2 3" key="1">
    <citation type="submission" date="2017-04" db="EMBL/GenBank/DDBJ databases">
        <authorList>
            <person name="Afonso C.L."/>
            <person name="Miller P.J."/>
            <person name="Scott M.A."/>
            <person name="Spackman E."/>
            <person name="Goraichik I."/>
            <person name="Dimitrov K.M."/>
            <person name="Suarez D.L."/>
            <person name="Swayne D.E."/>
        </authorList>
    </citation>
    <scope>NUCLEOTIDE SEQUENCE [LARGE SCALE GENOMIC DNA]</scope>
    <source>
        <strain evidence="2 3">DSM 23236</strain>
    </source>
</reference>
<accession>A0A1W1XC24</accession>
<dbReference type="SUPFAM" id="SSF81901">
    <property type="entry name" value="HCP-like"/>
    <property type="match status" value="1"/>
</dbReference>
<evidence type="ECO:0000313" key="3">
    <source>
        <dbReference type="Proteomes" id="UP000192761"/>
    </source>
</evidence>